<dbReference type="OMA" id="ADAGCWH"/>
<dbReference type="KEGG" id="cthr:CTHT_0001130"/>
<evidence type="ECO:0000259" key="2">
    <source>
        <dbReference type="Pfam" id="PF06985"/>
    </source>
</evidence>
<feature type="region of interest" description="Disordered" evidence="1">
    <location>
        <begin position="474"/>
        <end position="494"/>
    </location>
</feature>
<feature type="domain" description="Heterokaryon incompatibility" evidence="2">
    <location>
        <begin position="190"/>
        <end position="356"/>
    </location>
</feature>
<dbReference type="InterPro" id="IPR010730">
    <property type="entry name" value="HET"/>
</dbReference>
<dbReference type="PANTHER" id="PTHR33112:SF13">
    <property type="entry name" value="HETEROKARYON INCOMPATIBILITY DOMAIN-CONTAINING PROTEIN"/>
    <property type="match status" value="1"/>
</dbReference>
<organism evidence="4">
    <name type="scientific">Chaetomium thermophilum (strain DSM 1495 / CBS 144.50 / IMI 039719)</name>
    <name type="common">Thermochaetoides thermophila</name>
    <dbReference type="NCBI Taxonomy" id="759272"/>
    <lineage>
        <taxon>Eukaryota</taxon>
        <taxon>Fungi</taxon>
        <taxon>Dikarya</taxon>
        <taxon>Ascomycota</taxon>
        <taxon>Pezizomycotina</taxon>
        <taxon>Sordariomycetes</taxon>
        <taxon>Sordariomycetidae</taxon>
        <taxon>Sordariales</taxon>
        <taxon>Chaetomiaceae</taxon>
        <taxon>Thermochaetoides</taxon>
    </lineage>
</organism>
<keyword evidence="4" id="KW-1185">Reference proteome</keyword>
<dbReference type="RefSeq" id="XP_006690666.1">
    <property type="nucleotide sequence ID" value="XM_006690603.1"/>
</dbReference>
<evidence type="ECO:0000313" key="4">
    <source>
        <dbReference type="Proteomes" id="UP000008066"/>
    </source>
</evidence>
<dbReference type="Proteomes" id="UP000008066">
    <property type="component" value="Unassembled WGS sequence"/>
</dbReference>
<dbReference type="Pfam" id="PF06985">
    <property type="entry name" value="HET"/>
    <property type="match status" value="1"/>
</dbReference>
<dbReference type="HOGENOM" id="CLU_002639_3_1_1"/>
<dbReference type="PANTHER" id="PTHR33112">
    <property type="entry name" value="DOMAIN PROTEIN, PUTATIVE-RELATED"/>
    <property type="match status" value="1"/>
</dbReference>
<proteinExistence type="predicted"/>
<protein>
    <submittedName>
        <fullName evidence="3">Putative chromosome transmission fidelity protein</fullName>
    </submittedName>
</protein>
<dbReference type="GeneID" id="18254151"/>
<evidence type="ECO:0000313" key="3">
    <source>
        <dbReference type="EMBL" id="EGS23424.1"/>
    </source>
</evidence>
<dbReference type="OrthoDB" id="5362512at2759"/>
<accession>G0RYZ6</accession>
<dbReference type="EMBL" id="GL988032">
    <property type="protein sequence ID" value="EGS23424.1"/>
    <property type="molecule type" value="Genomic_DNA"/>
</dbReference>
<dbReference type="eggNOG" id="ENOG502SNFY">
    <property type="taxonomic scope" value="Eukaryota"/>
</dbReference>
<sequence length="681" mass="75983">MSSIIPSAPCTACNHPRPPNSGGMFTSFRSSLAAMRSQAQQAGCVTCWILCEGIRHYLEDKQGREDSAYGDVDTVQINLNVASTSARSVEVVLFFETPVTLSFFCEEQTPWLAQHMPDIPLGNAIPHSTSSSESLTWAADRIQHCIDSHEPCRHQSPDCPLPTRLLDLTAPVPSGIRLIESSSLPSQSPYACLSHCWGKSPFLRTLRQNLPSLKQEIDWDSLPKTFQDAISFTRRLGISYLWIDSLCIVQDDEDDWRKEAAKMAGIYRGARVVISAARGTDAGKGMFSSLEGDWTKICTVRLTPPTGRGDGGEKKREERIYVRRAIAHITRPRLRYMADITSTWYPLFTRGWVSQERLLAPRIVHFGWQELTLECRAHTRCQCTPVSAADYSDVNSTTAKFHERHTLPKRYYFPSPQSNPTLGSTAGGSTIDSIRALRTRWRHLVEDYTRLHLTFPKDVFPAISGVARAMMLSPSLSPPASRSSHKSGSNSPIDMETMSELKLHTEAGWIYAAGLWWGPVMTSSDSAETDQRPDPLGELVDRGSYLVVKGVMIPTKLRVNLTVRDAVQPWNAIDLDVLMGYVKNVWADEDCRDWAAGGQDQMVWCLPLGQTLPRGELMCLVLVETPRDGSIAASERLPQEEEELYKRVGLVQVLGGPPGQGLDVWMERLLQKGDERVVRVV</sequence>
<evidence type="ECO:0000256" key="1">
    <source>
        <dbReference type="SAM" id="MobiDB-lite"/>
    </source>
</evidence>
<dbReference type="AlphaFoldDB" id="G0RYZ6"/>
<gene>
    <name evidence="3" type="ORF">CTHT_0001130</name>
</gene>
<reference evidence="3 4" key="1">
    <citation type="journal article" date="2011" name="Cell">
        <title>Insight into structure and assembly of the nuclear pore complex by utilizing the genome of a eukaryotic thermophile.</title>
        <authorList>
            <person name="Amlacher S."/>
            <person name="Sarges P."/>
            <person name="Flemming D."/>
            <person name="van Noort V."/>
            <person name="Kunze R."/>
            <person name="Devos D.P."/>
            <person name="Arumugam M."/>
            <person name="Bork P."/>
            <person name="Hurt E."/>
        </authorList>
    </citation>
    <scope>NUCLEOTIDE SEQUENCE [LARGE SCALE GENOMIC DNA]</scope>
    <source>
        <strain evidence="4">DSM 1495 / CBS 144.50 / IMI 039719</strain>
    </source>
</reference>
<name>G0RYZ6_CHATD</name>